<proteinExistence type="predicted"/>
<accession>A0ACB8UWG8</accession>
<reference evidence="1" key="1">
    <citation type="journal article" date="2022" name="bioRxiv">
        <title>Population genetic analysis of Ophidiomyces ophidiicola, the causative agent of snake fungal disease, indicates recent introductions to the USA.</title>
        <authorList>
            <person name="Ladner J.T."/>
            <person name="Palmer J.M."/>
            <person name="Ettinger C.L."/>
            <person name="Stajich J.E."/>
            <person name="Farrell T.M."/>
            <person name="Glorioso B.M."/>
            <person name="Lawson B."/>
            <person name="Price S.J."/>
            <person name="Stengle A.G."/>
            <person name="Grear D.A."/>
            <person name="Lorch J.M."/>
        </authorList>
    </citation>
    <scope>NUCLEOTIDE SEQUENCE</scope>
    <source>
        <strain evidence="1">NWHC 24266-5</strain>
    </source>
</reference>
<name>A0ACB8UWG8_9EURO</name>
<sequence length="512" mass="56531">MASPTDDESIFDRLQQQREDPKVLEERQKAVNERIHSIYEKAQTRLGELIDDNTTLPCTISSIQVLNATRTRRSFLHTVLSPLLSSNMDRPYTLAEVLQEVSKCTDKLHRFDIFEQPISVYLDKPSQTEPSTTPTDLDVYLSVKERSRFILKTGTDLGNGEGSAYANAQWRNIFGGAESFNVNFSKGTRTQSAYQGVFQTPLFGNPDFRFELGGVKSDSLKPWASYEETIRGAWARLHWLNDRENRHEVGLNGFWRQTAANGMNVSPAVRADAGHSMKTSISHTWTHDQRDNPILPSRGHYVKTINELAGYGPLKSDVSFLKSEFETQAVLPIPGPKGDTGITFTSSFRAGLLYPLGFDSSMTRRPRINDRFQLGGPTDVRGFKLSGLGPHEGGDALGGDVYAAGSANLFFPLPRVGRDTPLRLQAFINSGRLLPLKMPNGDAPQTMAQANDSVVHTVSELANGLPSTAAGVGLVYAHPVARFELNFSLPLVLRKGEEGRKGLQFGVGISFL</sequence>
<dbReference type="EMBL" id="JALBCA010000045">
    <property type="protein sequence ID" value="KAI2386712.1"/>
    <property type="molecule type" value="Genomic_DNA"/>
</dbReference>
<evidence type="ECO:0000313" key="1">
    <source>
        <dbReference type="EMBL" id="KAI2386712.1"/>
    </source>
</evidence>
<comment type="caution">
    <text evidence="1">The sequence shown here is derived from an EMBL/GenBank/DDBJ whole genome shotgun (WGS) entry which is preliminary data.</text>
</comment>
<gene>
    <name evidence="1" type="ORF">LOY88_003433</name>
</gene>
<organism evidence="1">
    <name type="scientific">Ophidiomyces ophidiicola</name>
    <dbReference type="NCBI Taxonomy" id="1387563"/>
    <lineage>
        <taxon>Eukaryota</taxon>
        <taxon>Fungi</taxon>
        <taxon>Dikarya</taxon>
        <taxon>Ascomycota</taxon>
        <taxon>Pezizomycotina</taxon>
        <taxon>Eurotiomycetes</taxon>
        <taxon>Eurotiomycetidae</taxon>
        <taxon>Onygenales</taxon>
        <taxon>Onygenaceae</taxon>
        <taxon>Ophidiomyces</taxon>
    </lineage>
</organism>
<protein>
    <submittedName>
        <fullName evidence="1">Uncharacterized protein</fullName>
    </submittedName>
</protein>